<sequence length="272" mass="30522">MTAVCDINFFAVPQCPHLKRRYHHRVEKVKEYLETVKDFDELVSPQSLFLHFLGLEPSSKVRRNLEVVKKRIMTRFRKQKLAKAQEKKAKDGLVNGLLSRKRSKVGDISKEDLVVTPPSAHSLAKHLASLSSSLEVIAFTGEETKKKKKVAGKSFLPSFWDDADAAALKANEVLSMDDLSPLMAKLSSEVMSSHLQKLMQIYALGESLFIFGKLRDLEKKVSIAKLVVKYLSAENETLKNKVAILAIEAENEKECMAALEKTEESSSGEIFL</sequence>
<comment type="caution">
    <text evidence="1">The sequence shown here is derived from an EMBL/GenBank/DDBJ whole genome shotgun (WGS) entry which is preliminary data.</text>
</comment>
<organism evidence="1 2">
    <name type="scientific">Lithocarpus litseifolius</name>
    <dbReference type="NCBI Taxonomy" id="425828"/>
    <lineage>
        <taxon>Eukaryota</taxon>
        <taxon>Viridiplantae</taxon>
        <taxon>Streptophyta</taxon>
        <taxon>Embryophyta</taxon>
        <taxon>Tracheophyta</taxon>
        <taxon>Spermatophyta</taxon>
        <taxon>Magnoliopsida</taxon>
        <taxon>eudicotyledons</taxon>
        <taxon>Gunneridae</taxon>
        <taxon>Pentapetalae</taxon>
        <taxon>rosids</taxon>
        <taxon>fabids</taxon>
        <taxon>Fagales</taxon>
        <taxon>Fagaceae</taxon>
        <taxon>Lithocarpus</taxon>
    </lineage>
</organism>
<gene>
    <name evidence="1" type="ORF">SO802_005703</name>
</gene>
<protein>
    <submittedName>
        <fullName evidence="1">Uncharacterized protein</fullName>
    </submittedName>
</protein>
<keyword evidence="2" id="KW-1185">Reference proteome</keyword>
<dbReference type="AlphaFoldDB" id="A0AAW2DMS4"/>
<name>A0AAW2DMS4_9ROSI</name>
<proteinExistence type="predicted"/>
<evidence type="ECO:0000313" key="2">
    <source>
        <dbReference type="Proteomes" id="UP001459277"/>
    </source>
</evidence>
<accession>A0AAW2DMS4</accession>
<dbReference type="Proteomes" id="UP001459277">
    <property type="component" value="Unassembled WGS sequence"/>
</dbReference>
<evidence type="ECO:0000313" key="1">
    <source>
        <dbReference type="EMBL" id="KAL0010595.1"/>
    </source>
</evidence>
<reference evidence="1 2" key="1">
    <citation type="submission" date="2024-01" db="EMBL/GenBank/DDBJ databases">
        <title>A telomere-to-telomere, gap-free genome of sweet tea (Lithocarpus litseifolius).</title>
        <authorList>
            <person name="Zhou J."/>
        </authorList>
    </citation>
    <scope>NUCLEOTIDE SEQUENCE [LARGE SCALE GENOMIC DNA]</scope>
    <source>
        <strain evidence="1">Zhou-2022a</strain>
        <tissue evidence="1">Leaf</tissue>
    </source>
</reference>
<dbReference type="EMBL" id="JAZDWU010000002">
    <property type="protein sequence ID" value="KAL0010595.1"/>
    <property type="molecule type" value="Genomic_DNA"/>
</dbReference>